<evidence type="ECO:0000259" key="4">
    <source>
        <dbReference type="PROSITE" id="PS51186"/>
    </source>
</evidence>
<keyword evidence="2" id="KW-0012">Acyltransferase</keyword>
<dbReference type="Proteomes" id="UP000803884">
    <property type="component" value="Unassembled WGS sequence"/>
</dbReference>
<dbReference type="GeneID" id="96007930"/>
<dbReference type="PROSITE" id="PS51186">
    <property type="entry name" value="GNAT"/>
    <property type="match status" value="1"/>
</dbReference>
<feature type="compositionally biased region" description="Basic and acidic residues" evidence="3">
    <location>
        <begin position="239"/>
        <end position="250"/>
    </location>
</feature>
<keyword evidence="1" id="KW-0808">Transferase</keyword>
<accession>A0AB34KJK0</accession>
<dbReference type="SUPFAM" id="SSF55729">
    <property type="entry name" value="Acyl-CoA N-acyltransferases (Nat)"/>
    <property type="match status" value="1"/>
</dbReference>
<evidence type="ECO:0000256" key="3">
    <source>
        <dbReference type="SAM" id="MobiDB-lite"/>
    </source>
</evidence>
<reference evidence="5 6" key="1">
    <citation type="journal article" date="2020" name="Microbiol. Resour. Announc.">
        <title>Draft Genome Sequence of a Cladosporium Species Isolated from the Mesophotic Ascidian Didemnum maculosum.</title>
        <authorList>
            <person name="Gioti A."/>
            <person name="Siaperas R."/>
            <person name="Nikolaivits E."/>
            <person name="Le Goff G."/>
            <person name="Ouazzani J."/>
            <person name="Kotoulas G."/>
            <person name="Topakas E."/>
        </authorList>
    </citation>
    <scope>NUCLEOTIDE SEQUENCE [LARGE SCALE GENOMIC DNA]</scope>
    <source>
        <strain evidence="5 6">TM138-S3</strain>
    </source>
</reference>
<organism evidence="5 6">
    <name type="scientific">Cladosporium halotolerans</name>
    <dbReference type="NCBI Taxonomy" id="1052096"/>
    <lineage>
        <taxon>Eukaryota</taxon>
        <taxon>Fungi</taxon>
        <taxon>Dikarya</taxon>
        <taxon>Ascomycota</taxon>
        <taxon>Pezizomycotina</taxon>
        <taxon>Dothideomycetes</taxon>
        <taxon>Dothideomycetidae</taxon>
        <taxon>Cladosporiales</taxon>
        <taxon>Cladosporiaceae</taxon>
        <taxon>Cladosporium</taxon>
    </lineage>
</organism>
<dbReference type="AlphaFoldDB" id="A0AB34KJK0"/>
<dbReference type="PANTHER" id="PTHR43072">
    <property type="entry name" value="N-ACETYLTRANSFERASE"/>
    <property type="match status" value="1"/>
</dbReference>
<evidence type="ECO:0000313" key="6">
    <source>
        <dbReference type="Proteomes" id="UP000803884"/>
    </source>
</evidence>
<feature type="region of interest" description="Disordered" evidence="3">
    <location>
        <begin position="174"/>
        <end position="217"/>
    </location>
</feature>
<feature type="region of interest" description="Disordered" evidence="3">
    <location>
        <begin position="239"/>
        <end position="264"/>
    </location>
</feature>
<proteinExistence type="predicted"/>
<comment type="caution">
    <text evidence="5">The sequence shown here is derived from an EMBL/GenBank/DDBJ whole genome shotgun (WGS) entry which is preliminary data.</text>
</comment>
<dbReference type="GO" id="GO:0016747">
    <property type="term" value="F:acyltransferase activity, transferring groups other than amino-acyl groups"/>
    <property type="evidence" value="ECO:0007669"/>
    <property type="project" value="InterPro"/>
</dbReference>
<sequence length="480" mass="53785">MPVAMPDAVMAQIHNALFVEEKDVPSIAKEFNVGERAVRKWRKNWQLFGMPRPPINKDVKKGRPRIFNEEEEKAMFAYLKENPDAHLEDICKYMSDTYNKKAAISTVWDILHRNNWSRTETDNYLTPHRTIFFWEWDKPNGIKPLRAFVQAHQDEEWCPAQAQAYRWIQQRTEALKQGKQSPTRAPGPQKPVGRPKKDMDDLLDDENGGPRALGKADRKRLLEEAGISPATYYRRLKEKQKQYAEEHPTETPETPTQPGSSMDDQTQALLSAEQPAPLLYPYPAIPEAPSNPSMLDNIEVRDATPGDAPQIAEIYTHYVNTSISTLAEKAPSLAQTAAQIQQTRSPAVDLPYVVATITPTGPVCGYAYAAPWNDRAGYRPAAADSVYVHPDAQGRGIGRRLLEALIQRLVVGSTKTQLLAAMSIAPGQAIETLSTGRLHARLGFKCVGRLERVGFKFGEVVDVATLQLDLEALRNAQQQV</sequence>
<evidence type="ECO:0000313" key="5">
    <source>
        <dbReference type="EMBL" id="KAL1585089.1"/>
    </source>
</evidence>
<evidence type="ECO:0000256" key="1">
    <source>
        <dbReference type="ARBA" id="ARBA00022679"/>
    </source>
</evidence>
<evidence type="ECO:0000256" key="2">
    <source>
        <dbReference type="ARBA" id="ARBA00023315"/>
    </source>
</evidence>
<dbReference type="PANTHER" id="PTHR43072:SF23">
    <property type="entry name" value="UPF0039 PROTEIN C11D3.02C"/>
    <property type="match status" value="1"/>
</dbReference>
<dbReference type="Gene3D" id="3.40.630.30">
    <property type="match status" value="1"/>
</dbReference>
<dbReference type="SUPFAM" id="SSF46689">
    <property type="entry name" value="Homeodomain-like"/>
    <property type="match status" value="1"/>
</dbReference>
<feature type="domain" description="N-acetyltransferase" evidence="4">
    <location>
        <begin position="298"/>
        <end position="467"/>
    </location>
</feature>
<keyword evidence="6" id="KW-1185">Reference proteome</keyword>
<dbReference type="InterPro" id="IPR016181">
    <property type="entry name" value="Acyl_CoA_acyltransferase"/>
</dbReference>
<name>A0AB34KJK0_9PEZI</name>
<protein>
    <recommendedName>
        <fullName evidence="4">N-acetyltransferase domain-containing protein</fullName>
    </recommendedName>
</protein>
<dbReference type="InterPro" id="IPR009057">
    <property type="entry name" value="Homeodomain-like_sf"/>
</dbReference>
<dbReference type="CDD" id="cd04301">
    <property type="entry name" value="NAT_SF"/>
    <property type="match status" value="1"/>
</dbReference>
<dbReference type="RefSeq" id="XP_069228195.1">
    <property type="nucleotide sequence ID" value="XM_069375092.1"/>
</dbReference>
<dbReference type="InterPro" id="IPR000182">
    <property type="entry name" value="GNAT_dom"/>
</dbReference>
<dbReference type="EMBL" id="JAAQHG020000021">
    <property type="protein sequence ID" value="KAL1585089.1"/>
    <property type="molecule type" value="Genomic_DNA"/>
</dbReference>
<gene>
    <name evidence="5" type="ORF">WHR41_06487</name>
</gene>
<dbReference type="Pfam" id="PF13508">
    <property type="entry name" value="Acetyltransf_7"/>
    <property type="match status" value="1"/>
</dbReference>